<keyword evidence="3" id="KW-0560">Oxidoreductase</keyword>
<name>A0A2V1AG20_9ASCO</name>
<dbReference type="EMBL" id="PKFP01000005">
    <property type="protein sequence ID" value="PVH16506.1"/>
    <property type="molecule type" value="Genomic_DNA"/>
</dbReference>
<dbReference type="GO" id="GO:0000140">
    <property type="term" value="F:acylglycerone-phosphate reductase (NADP+) activity"/>
    <property type="evidence" value="ECO:0007669"/>
    <property type="project" value="TreeGrafter"/>
</dbReference>
<evidence type="ECO:0008006" key="6">
    <source>
        <dbReference type="Google" id="ProtNLM"/>
    </source>
</evidence>
<dbReference type="SUPFAM" id="SSF51735">
    <property type="entry name" value="NAD(P)-binding Rossmann-fold domains"/>
    <property type="match status" value="1"/>
</dbReference>
<evidence type="ECO:0000256" key="1">
    <source>
        <dbReference type="ARBA" id="ARBA00006484"/>
    </source>
</evidence>
<dbReference type="GO" id="GO:0019433">
    <property type="term" value="P:triglyceride catabolic process"/>
    <property type="evidence" value="ECO:0007669"/>
    <property type="project" value="TreeGrafter"/>
</dbReference>
<evidence type="ECO:0000256" key="3">
    <source>
        <dbReference type="ARBA" id="ARBA00023002"/>
    </source>
</evidence>
<dbReference type="FunFam" id="3.40.50.720:FF:000261">
    <property type="entry name" value="NADPH-dependent 1-acyldihydroxyacetone phosphate reductase"/>
    <property type="match status" value="1"/>
</dbReference>
<protein>
    <recommendedName>
        <fullName evidence="6">NADPH-dependent 1-acyldihydroxyacetone phosphate reductase</fullName>
    </recommendedName>
</protein>
<dbReference type="Gene3D" id="3.40.50.720">
    <property type="entry name" value="NAD(P)-binding Rossmann-like Domain"/>
    <property type="match status" value="1"/>
</dbReference>
<dbReference type="PRINTS" id="PR00081">
    <property type="entry name" value="GDHRDH"/>
</dbReference>
<dbReference type="InterPro" id="IPR020904">
    <property type="entry name" value="Sc_DH/Rdtase_CS"/>
</dbReference>
<dbReference type="PANTHER" id="PTHR44169:SF6">
    <property type="entry name" value="NADPH-DEPENDENT 1-ACYLDIHYDROXYACETONE PHOSPHATE REDUCTASE"/>
    <property type="match status" value="1"/>
</dbReference>
<dbReference type="CDD" id="cd05374">
    <property type="entry name" value="17beta-HSD-like_SDR_c"/>
    <property type="match status" value="1"/>
</dbReference>
<gene>
    <name evidence="4" type="ORF">CXQ87_004799</name>
</gene>
<comment type="similarity">
    <text evidence="1">Belongs to the short-chain dehydrogenases/reductases (SDR) family.</text>
</comment>
<dbReference type="GeneID" id="37004798"/>
<keyword evidence="2" id="KW-0521">NADP</keyword>
<dbReference type="VEuPathDB" id="FungiDB:CXQ87_004799"/>
<dbReference type="GO" id="GO:0005811">
    <property type="term" value="C:lipid droplet"/>
    <property type="evidence" value="ECO:0007669"/>
    <property type="project" value="TreeGrafter"/>
</dbReference>
<dbReference type="GO" id="GO:0006654">
    <property type="term" value="P:phosphatidic acid biosynthetic process"/>
    <property type="evidence" value="ECO:0007669"/>
    <property type="project" value="TreeGrafter"/>
</dbReference>
<dbReference type="InterPro" id="IPR002347">
    <property type="entry name" value="SDR_fam"/>
</dbReference>
<dbReference type="InterPro" id="IPR036291">
    <property type="entry name" value="NAD(P)-bd_dom_sf"/>
</dbReference>
<dbReference type="GO" id="GO:0004806">
    <property type="term" value="F:triacylglycerol lipase activity"/>
    <property type="evidence" value="ECO:0007669"/>
    <property type="project" value="TreeGrafter"/>
</dbReference>
<dbReference type="Proteomes" id="UP000244406">
    <property type="component" value="Unassembled WGS sequence"/>
</dbReference>
<dbReference type="PANTHER" id="PTHR44169">
    <property type="entry name" value="NADPH-DEPENDENT 1-ACYLDIHYDROXYACETONE PHOSPHATE REDUCTASE"/>
    <property type="match status" value="1"/>
</dbReference>
<dbReference type="Pfam" id="PF00106">
    <property type="entry name" value="adh_short"/>
    <property type="match status" value="1"/>
</dbReference>
<dbReference type="PROSITE" id="PS00061">
    <property type="entry name" value="ADH_SHORT"/>
    <property type="match status" value="1"/>
</dbReference>
<accession>A0A2V1AG20</accession>
<dbReference type="AlphaFoldDB" id="A0A2V1AG20"/>
<dbReference type="GO" id="GO:0005783">
    <property type="term" value="C:endoplasmic reticulum"/>
    <property type="evidence" value="ECO:0007669"/>
    <property type="project" value="TreeGrafter"/>
</dbReference>
<organism evidence="4 5">
    <name type="scientific">Candidozyma duobushaemuli</name>
    <dbReference type="NCBI Taxonomy" id="1231522"/>
    <lineage>
        <taxon>Eukaryota</taxon>
        <taxon>Fungi</taxon>
        <taxon>Dikarya</taxon>
        <taxon>Ascomycota</taxon>
        <taxon>Saccharomycotina</taxon>
        <taxon>Pichiomycetes</taxon>
        <taxon>Metschnikowiaceae</taxon>
        <taxon>Candidozyma</taxon>
    </lineage>
</organism>
<dbReference type="RefSeq" id="XP_025337446.1">
    <property type="nucleotide sequence ID" value="XM_025483233.1"/>
</dbReference>
<sequence>MTDQITRQKTALVTGASSGIGFSTALEFQRRGYRTFACARRLEPMVELERQGVTTFKMDVSDIDSVIKGKQFMMRETDGYLDVLFNNAGQSCTFPAIDVTDEQFRQCFEVNVFGPIRLTRELAPLLINAKGTVGFTGSVSGLIPFPFSSIYSSTKSAIHQFAAVLRLELKPFDVKVINIVTGGVKTAIQDIRPLPESSIYNVPGIHESLEERRAMAVKNKPMEPDVYAKKVVNDFEHATCDGRLNIYRGHMSTFLGYLLCWCPRFIVERALIRKFRFVGIFNFLKEKYSKEKIE</sequence>
<evidence type="ECO:0000313" key="4">
    <source>
        <dbReference type="EMBL" id="PVH16506.1"/>
    </source>
</evidence>
<comment type="caution">
    <text evidence="4">The sequence shown here is derived from an EMBL/GenBank/DDBJ whole genome shotgun (WGS) entry which is preliminary data.</text>
</comment>
<keyword evidence="5" id="KW-1185">Reference proteome</keyword>
<reference evidence="4 5" key="1">
    <citation type="submission" date="2017-12" db="EMBL/GenBank/DDBJ databases">
        <title>Genome Sequence of the Amphotericin B-resistant Candida duobushaemulonii strain, B09383.</title>
        <authorList>
            <person name="Chow N.A."/>
            <person name="Gade L."/>
            <person name="Batra D."/>
            <person name="Rowe L.A."/>
            <person name="Loparev V.N."/>
            <person name="Litvintseva A.P."/>
        </authorList>
    </citation>
    <scope>NUCLEOTIDE SEQUENCE [LARGE SCALE GENOMIC DNA]</scope>
    <source>
        <strain evidence="4 5">B09383</strain>
    </source>
</reference>
<evidence type="ECO:0000256" key="2">
    <source>
        <dbReference type="ARBA" id="ARBA00022857"/>
    </source>
</evidence>
<proteinExistence type="inferred from homology"/>
<evidence type="ECO:0000313" key="5">
    <source>
        <dbReference type="Proteomes" id="UP000244406"/>
    </source>
</evidence>